<reference evidence="2 3" key="1">
    <citation type="submission" date="2020-08" db="EMBL/GenBank/DDBJ databases">
        <title>Genomic Encyclopedia of Type Strains, Phase IV (KMG-IV): sequencing the most valuable type-strain genomes for metagenomic binning, comparative biology and taxonomic classification.</title>
        <authorList>
            <person name="Goeker M."/>
        </authorList>
    </citation>
    <scope>NUCLEOTIDE SEQUENCE [LARGE SCALE GENOMIC DNA]</scope>
    <source>
        <strain evidence="2 3">DSM 45615</strain>
    </source>
</reference>
<dbReference type="InterPro" id="IPR002364">
    <property type="entry name" value="Quin_OxRdtase/zeta-crystal_CS"/>
</dbReference>
<dbReference type="SMART" id="SM00829">
    <property type="entry name" value="PKS_ER"/>
    <property type="match status" value="1"/>
</dbReference>
<dbReference type="RefSeq" id="WP_185054765.1">
    <property type="nucleotide sequence ID" value="NZ_BAABIX010000002.1"/>
</dbReference>
<feature type="domain" description="Enoyl reductase (ER)" evidence="1">
    <location>
        <begin position="10"/>
        <end position="320"/>
    </location>
</feature>
<dbReference type="AlphaFoldDB" id="A0A840PFD8"/>
<proteinExistence type="predicted"/>
<accession>A0A840PFD8</accession>
<keyword evidence="2" id="KW-0560">Oxidoreductase</keyword>
<dbReference type="Gene3D" id="3.40.50.720">
    <property type="entry name" value="NAD(P)-binding Rossmann-like Domain"/>
    <property type="match status" value="1"/>
</dbReference>
<dbReference type="Pfam" id="PF00107">
    <property type="entry name" value="ADH_zinc_N"/>
    <property type="match status" value="1"/>
</dbReference>
<comment type="caution">
    <text evidence="2">The sequence shown here is derived from an EMBL/GenBank/DDBJ whole genome shotgun (WGS) entry which is preliminary data.</text>
</comment>
<dbReference type="InterPro" id="IPR013149">
    <property type="entry name" value="ADH-like_C"/>
</dbReference>
<dbReference type="InterPro" id="IPR011032">
    <property type="entry name" value="GroES-like_sf"/>
</dbReference>
<dbReference type="EC" id="1.6.5.5" evidence="2"/>
<dbReference type="PANTHER" id="PTHR43677:SF4">
    <property type="entry name" value="QUINONE OXIDOREDUCTASE-LIKE PROTEIN 2"/>
    <property type="match status" value="1"/>
</dbReference>
<gene>
    <name evidence="2" type="ORF">HNP84_007635</name>
</gene>
<evidence type="ECO:0000313" key="3">
    <source>
        <dbReference type="Proteomes" id="UP000578449"/>
    </source>
</evidence>
<sequence length="325" mass="33410">MRAAQITAFGGPEVLRETEVPAPEPLAGQIVMAVETAGVNFAEVLMRQGKMPGLRPPVVPGLEAAGRVAAVGEGVRGFTPGAPVAAFTFSGYAQFAAVDARLAVPLGDFPDTAFAATVPCAAVSGYLMLDHLARLRQGETVLIHGAAGGVGGLAAQIARALGAERVLGTVGRPGKAEYAAGLGYDEVFDRQDFTSAVADLTKGRGVDVVLEMLGGEHVTRSLDALAPGGRVVYFGDPDFASQATVPVQRLRSANHGVLGFSLGGLAWQSPGLWRPAAESVLRLAREGRLQSTVTGAYPLSEASAAHALLESGRSVGKLVLQIPPA</sequence>
<dbReference type="Pfam" id="PF08240">
    <property type="entry name" value="ADH_N"/>
    <property type="match status" value="1"/>
</dbReference>
<dbReference type="SUPFAM" id="SSF51735">
    <property type="entry name" value="NAD(P)-binding Rossmann-fold domains"/>
    <property type="match status" value="1"/>
</dbReference>
<dbReference type="InterPro" id="IPR013154">
    <property type="entry name" value="ADH-like_N"/>
</dbReference>
<dbReference type="Proteomes" id="UP000578449">
    <property type="component" value="Unassembled WGS sequence"/>
</dbReference>
<dbReference type="GO" id="GO:0003960">
    <property type="term" value="F:quinone reductase (NADPH) activity"/>
    <property type="evidence" value="ECO:0007669"/>
    <property type="project" value="UniProtKB-EC"/>
</dbReference>
<dbReference type="InterPro" id="IPR051397">
    <property type="entry name" value="Zn-ADH-like_protein"/>
</dbReference>
<dbReference type="PROSITE" id="PS01162">
    <property type="entry name" value="QOR_ZETA_CRYSTAL"/>
    <property type="match status" value="1"/>
</dbReference>
<dbReference type="SUPFAM" id="SSF50129">
    <property type="entry name" value="GroES-like"/>
    <property type="match status" value="1"/>
</dbReference>
<dbReference type="InterPro" id="IPR020843">
    <property type="entry name" value="ER"/>
</dbReference>
<protein>
    <submittedName>
        <fullName evidence="2">NADPH2:quinone reductase</fullName>
        <ecNumber evidence="2">1.6.5.5</ecNumber>
    </submittedName>
</protein>
<name>A0A840PFD8_9ACTN</name>
<keyword evidence="3" id="KW-1185">Reference proteome</keyword>
<dbReference type="InterPro" id="IPR036291">
    <property type="entry name" value="NAD(P)-bd_dom_sf"/>
</dbReference>
<dbReference type="GO" id="GO:0008270">
    <property type="term" value="F:zinc ion binding"/>
    <property type="evidence" value="ECO:0007669"/>
    <property type="project" value="InterPro"/>
</dbReference>
<evidence type="ECO:0000313" key="2">
    <source>
        <dbReference type="EMBL" id="MBB5137882.1"/>
    </source>
</evidence>
<organism evidence="2 3">
    <name type="scientific">Thermocatellispora tengchongensis</name>
    <dbReference type="NCBI Taxonomy" id="1073253"/>
    <lineage>
        <taxon>Bacteria</taxon>
        <taxon>Bacillati</taxon>
        <taxon>Actinomycetota</taxon>
        <taxon>Actinomycetes</taxon>
        <taxon>Streptosporangiales</taxon>
        <taxon>Streptosporangiaceae</taxon>
        <taxon>Thermocatellispora</taxon>
    </lineage>
</organism>
<dbReference type="Gene3D" id="3.90.180.10">
    <property type="entry name" value="Medium-chain alcohol dehydrogenases, catalytic domain"/>
    <property type="match status" value="1"/>
</dbReference>
<evidence type="ECO:0000259" key="1">
    <source>
        <dbReference type="SMART" id="SM00829"/>
    </source>
</evidence>
<dbReference type="PANTHER" id="PTHR43677">
    <property type="entry name" value="SHORT-CHAIN DEHYDROGENASE/REDUCTASE"/>
    <property type="match status" value="1"/>
</dbReference>
<dbReference type="EMBL" id="JACHGN010000020">
    <property type="protein sequence ID" value="MBB5137882.1"/>
    <property type="molecule type" value="Genomic_DNA"/>
</dbReference>